<dbReference type="EMBL" id="BSPC01000058">
    <property type="protein sequence ID" value="GLS22075.1"/>
    <property type="molecule type" value="Genomic_DNA"/>
</dbReference>
<organism evidence="2 3">
    <name type="scientific">Labrys miyagiensis</name>
    <dbReference type="NCBI Taxonomy" id="346912"/>
    <lineage>
        <taxon>Bacteria</taxon>
        <taxon>Pseudomonadati</taxon>
        <taxon>Pseudomonadota</taxon>
        <taxon>Alphaproteobacteria</taxon>
        <taxon>Hyphomicrobiales</taxon>
        <taxon>Xanthobacteraceae</taxon>
        <taxon>Labrys</taxon>
    </lineage>
</organism>
<feature type="region of interest" description="Disordered" evidence="1">
    <location>
        <begin position="55"/>
        <end position="99"/>
    </location>
</feature>
<protein>
    <submittedName>
        <fullName evidence="2">Uncharacterized protein</fullName>
    </submittedName>
</protein>
<dbReference type="Proteomes" id="UP001156882">
    <property type="component" value="Unassembled WGS sequence"/>
</dbReference>
<evidence type="ECO:0000313" key="3">
    <source>
        <dbReference type="Proteomes" id="UP001156882"/>
    </source>
</evidence>
<proteinExistence type="predicted"/>
<accession>A0ABQ6CSW7</accession>
<keyword evidence="3" id="KW-1185">Reference proteome</keyword>
<gene>
    <name evidence="2" type="ORF">GCM10007874_50920</name>
</gene>
<sequence>MIYRPAVGTGVDGTMTTPDTAIASPARPVGGEPHAHSVVEAVLCLRGRGCERQQPCNSERKKECGEAGQGTAKLRPVGDSRTAATASADGAQKIMTLPA</sequence>
<reference evidence="3" key="1">
    <citation type="journal article" date="2019" name="Int. J. Syst. Evol. Microbiol.">
        <title>The Global Catalogue of Microorganisms (GCM) 10K type strain sequencing project: providing services to taxonomists for standard genome sequencing and annotation.</title>
        <authorList>
            <consortium name="The Broad Institute Genomics Platform"/>
            <consortium name="The Broad Institute Genome Sequencing Center for Infectious Disease"/>
            <person name="Wu L."/>
            <person name="Ma J."/>
        </authorList>
    </citation>
    <scope>NUCLEOTIDE SEQUENCE [LARGE SCALE GENOMIC DNA]</scope>
    <source>
        <strain evidence="3">NBRC 101365</strain>
    </source>
</reference>
<feature type="region of interest" description="Disordered" evidence="1">
    <location>
        <begin position="1"/>
        <end position="33"/>
    </location>
</feature>
<comment type="caution">
    <text evidence="2">The sequence shown here is derived from an EMBL/GenBank/DDBJ whole genome shotgun (WGS) entry which is preliminary data.</text>
</comment>
<evidence type="ECO:0000256" key="1">
    <source>
        <dbReference type="SAM" id="MobiDB-lite"/>
    </source>
</evidence>
<name>A0ABQ6CSW7_9HYPH</name>
<evidence type="ECO:0000313" key="2">
    <source>
        <dbReference type="EMBL" id="GLS22075.1"/>
    </source>
</evidence>